<accession>A0ABP9XV15</accession>
<dbReference type="Proteomes" id="UP001476247">
    <property type="component" value="Unassembled WGS sequence"/>
</dbReference>
<dbReference type="EMBL" id="BAABUJ010000009">
    <property type="protein sequence ID" value="GAA5797917.1"/>
    <property type="molecule type" value="Genomic_DNA"/>
</dbReference>
<dbReference type="PROSITE" id="PS50181">
    <property type="entry name" value="FBOX"/>
    <property type="match status" value="1"/>
</dbReference>
<comment type="caution">
    <text evidence="2">The sequence shown here is derived from an EMBL/GenBank/DDBJ whole genome shotgun (WGS) entry which is preliminary data.</text>
</comment>
<dbReference type="InterPro" id="IPR001810">
    <property type="entry name" value="F-box_dom"/>
</dbReference>
<dbReference type="InterPro" id="IPR032675">
    <property type="entry name" value="LRR_dom_sf"/>
</dbReference>
<name>A0ABP9XV15_9FUNG</name>
<dbReference type="Pfam" id="PF12937">
    <property type="entry name" value="F-box-like"/>
    <property type="match status" value="1"/>
</dbReference>
<protein>
    <recommendedName>
        <fullName evidence="1">F-box domain-containing protein</fullName>
    </recommendedName>
</protein>
<dbReference type="InterPro" id="IPR036047">
    <property type="entry name" value="F-box-like_dom_sf"/>
</dbReference>
<evidence type="ECO:0000313" key="2">
    <source>
        <dbReference type="EMBL" id="GAA5797917.1"/>
    </source>
</evidence>
<sequence>MVQLPSEILKFTFAHLEIKDLLQCQCTCKQWYEASVNLVYLKVKIDSTQKSILYTRTITNSPRLANYLQIINVGRLLTKKENNEATDLDNLLNVIIQHCPGLLEFHADEIDFTVWTRLTYAGSQGQLPCLQRIPPPTFISIDNYIYTALSFKKTLTSVTLYREPEIFTRGSFSYSSSLQTLFDNIKSFSNLQHLKVGHYNIKFFSYWDTLIQDCPNLKSLTVRLYPESQYEPVKEPSGSIQQRYDIEKLECDWELIKSDNQLMGDSWIYQSLQLCPQLQELTLDRPVNLEKTTDVTFQHTELKSFAITKITYNTLLDFLKKSPAYIHTISNSPPLGKCLTVTSINFEELFKREDEEVLFDKHGLLSTVIRYYPNIIKTESYDQDLSFWTRIMYAATEGQLSHLKNFPEPDIKSLESYIYTTLLFKNSLSTLWLNDDSLSFGPQLASLDAYRTLSNSPILKPVTSSFYL</sequence>
<organism evidence="2 3">
    <name type="scientific">Helicostylum pulchrum</name>
    <dbReference type="NCBI Taxonomy" id="562976"/>
    <lineage>
        <taxon>Eukaryota</taxon>
        <taxon>Fungi</taxon>
        <taxon>Fungi incertae sedis</taxon>
        <taxon>Mucoromycota</taxon>
        <taxon>Mucoromycotina</taxon>
        <taxon>Mucoromycetes</taxon>
        <taxon>Mucorales</taxon>
        <taxon>Mucorineae</taxon>
        <taxon>Mucoraceae</taxon>
        <taxon>Helicostylum</taxon>
    </lineage>
</organism>
<dbReference type="SUPFAM" id="SSF52047">
    <property type="entry name" value="RNI-like"/>
    <property type="match status" value="1"/>
</dbReference>
<dbReference type="Gene3D" id="3.80.10.10">
    <property type="entry name" value="Ribonuclease Inhibitor"/>
    <property type="match status" value="1"/>
</dbReference>
<dbReference type="SUPFAM" id="SSF81383">
    <property type="entry name" value="F-box domain"/>
    <property type="match status" value="1"/>
</dbReference>
<evidence type="ECO:0000313" key="3">
    <source>
        <dbReference type="Proteomes" id="UP001476247"/>
    </source>
</evidence>
<keyword evidence="3" id="KW-1185">Reference proteome</keyword>
<dbReference type="CDD" id="cd09917">
    <property type="entry name" value="F-box_SF"/>
    <property type="match status" value="1"/>
</dbReference>
<dbReference type="Gene3D" id="1.20.1280.50">
    <property type="match status" value="1"/>
</dbReference>
<gene>
    <name evidence="2" type="ORF">HPULCUR_003313</name>
</gene>
<reference evidence="2 3" key="1">
    <citation type="submission" date="2024-04" db="EMBL/GenBank/DDBJ databases">
        <title>genome sequences of Mucor flavus KT1a and Helicostylum pulchrum KT1b strains isolation_sourced from the surface of a dry-aged beef.</title>
        <authorList>
            <person name="Toyotome T."/>
            <person name="Hosono M."/>
            <person name="Torimaru M."/>
            <person name="Fukuda K."/>
            <person name="Mikami N."/>
        </authorList>
    </citation>
    <scope>NUCLEOTIDE SEQUENCE [LARGE SCALE GENOMIC DNA]</scope>
    <source>
        <strain evidence="2 3">KT1b</strain>
    </source>
</reference>
<proteinExistence type="predicted"/>
<evidence type="ECO:0000259" key="1">
    <source>
        <dbReference type="PROSITE" id="PS50181"/>
    </source>
</evidence>
<feature type="domain" description="F-box" evidence="1">
    <location>
        <begin position="1"/>
        <end position="43"/>
    </location>
</feature>